<accession>A0AAN5I396</accession>
<evidence type="ECO:0000313" key="1">
    <source>
        <dbReference type="EMBL" id="GMR49875.1"/>
    </source>
</evidence>
<dbReference type="InterPro" id="IPR036047">
    <property type="entry name" value="F-box-like_dom_sf"/>
</dbReference>
<dbReference type="SUPFAM" id="SSF81383">
    <property type="entry name" value="F-box domain"/>
    <property type="match status" value="1"/>
</dbReference>
<name>A0AAN5I396_9BILA</name>
<reference evidence="2" key="1">
    <citation type="submission" date="2022-10" db="EMBL/GenBank/DDBJ databases">
        <title>Genome assembly of Pristionchus species.</title>
        <authorList>
            <person name="Yoshida K."/>
            <person name="Sommer R.J."/>
        </authorList>
    </citation>
    <scope>NUCLEOTIDE SEQUENCE [LARGE SCALE GENOMIC DNA]</scope>
    <source>
        <strain evidence="2">RS5460</strain>
    </source>
</reference>
<sequence>MDDLIGSNESIPALNAEPSLDGLPREIIWDIIEFVPESVFDLKLTCRRFRCIVNDFANLPLKASIVDKVNFFRNSAVVGLKIFVSTRYYRLFELRMKF</sequence>
<dbReference type="EMBL" id="BTRK01000004">
    <property type="protein sequence ID" value="GMR49875.1"/>
    <property type="molecule type" value="Genomic_DNA"/>
</dbReference>
<protein>
    <recommendedName>
        <fullName evidence="3">F-box domain-containing protein</fullName>
    </recommendedName>
</protein>
<feature type="non-terminal residue" evidence="1">
    <location>
        <position position="98"/>
    </location>
</feature>
<gene>
    <name evidence="1" type="ORF">PMAYCL1PPCAC_20070</name>
</gene>
<dbReference type="AlphaFoldDB" id="A0AAN5I396"/>
<proteinExistence type="predicted"/>
<organism evidence="1 2">
    <name type="scientific">Pristionchus mayeri</name>
    <dbReference type="NCBI Taxonomy" id="1317129"/>
    <lineage>
        <taxon>Eukaryota</taxon>
        <taxon>Metazoa</taxon>
        <taxon>Ecdysozoa</taxon>
        <taxon>Nematoda</taxon>
        <taxon>Chromadorea</taxon>
        <taxon>Rhabditida</taxon>
        <taxon>Rhabditina</taxon>
        <taxon>Diplogasteromorpha</taxon>
        <taxon>Diplogasteroidea</taxon>
        <taxon>Neodiplogasteridae</taxon>
        <taxon>Pristionchus</taxon>
    </lineage>
</organism>
<keyword evidence="2" id="KW-1185">Reference proteome</keyword>
<comment type="caution">
    <text evidence="1">The sequence shown here is derived from an EMBL/GenBank/DDBJ whole genome shotgun (WGS) entry which is preliminary data.</text>
</comment>
<evidence type="ECO:0000313" key="2">
    <source>
        <dbReference type="Proteomes" id="UP001328107"/>
    </source>
</evidence>
<evidence type="ECO:0008006" key="3">
    <source>
        <dbReference type="Google" id="ProtNLM"/>
    </source>
</evidence>
<dbReference type="Proteomes" id="UP001328107">
    <property type="component" value="Unassembled WGS sequence"/>
</dbReference>